<proteinExistence type="predicted"/>
<dbReference type="RefSeq" id="WP_133558665.1">
    <property type="nucleotide sequence ID" value="NZ_SNWM01000005.1"/>
</dbReference>
<name>A0A4R6IE42_9SPHI</name>
<accession>A0A4R6IE42</accession>
<evidence type="ECO:0000313" key="1">
    <source>
        <dbReference type="EMBL" id="TDO20302.1"/>
    </source>
</evidence>
<comment type="caution">
    <text evidence="1">The sequence shown here is derived from an EMBL/GenBank/DDBJ whole genome shotgun (WGS) entry which is preliminary data.</text>
</comment>
<sequence length="157" mass="16955">MKELTQPKGVVIPEKIHLLGVNIANAQVNSSISDSAGWDELTLNIGSATLFNEDYLCRLSLMIDMEKPGEDGQPPMIKANFSIDFDFQIENIMELIVVEEGSKTVVNAARQLGISLMGIAYSTARGIILTRTGGTVLNGLILPVVDTAKLLDAPIKK</sequence>
<gene>
    <name evidence="1" type="ORF">CLV32_4062</name>
</gene>
<organism evidence="1 2">
    <name type="scientific">Pedobacter duraquae</name>
    <dbReference type="NCBI Taxonomy" id="425511"/>
    <lineage>
        <taxon>Bacteria</taxon>
        <taxon>Pseudomonadati</taxon>
        <taxon>Bacteroidota</taxon>
        <taxon>Sphingobacteriia</taxon>
        <taxon>Sphingobacteriales</taxon>
        <taxon>Sphingobacteriaceae</taxon>
        <taxon>Pedobacter</taxon>
    </lineage>
</organism>
<evidence type="ECO:0000313" key="2">
    <source>
        <dbReference type="Proteomes" id="UP000295499"/>
    </source>
</evidence>
<protein>
    <submittedName>
        <fullName evidence="1">Uncharacterized protein</fullName>
    </submittedName>
</protein>
<dbReference type="OrthoDB" id="1349564at2"/>
<dbReference type="EMBL" id="SNWM01000005">
    <property type="protein sequence ID" value="TDO20302.1"/>
    <property type="molecule type" value="Genomic_DNA"/>
</dbReference>
<reference evidence="1 2" key="1">
    <citation type="submission" date="2019-03" db="EMBL/GenBank/DDBJ databases">
        <title>Genomic Encyclopedia of Archaeal and Bacterial Type Strains, Phase II (KMG-II): from individual species to whole genera.</title>
        <authorList>
            <person name="Goeker M."/>
        </authorList>
    </citation>
    <scope>NUCLEOTIDE SEQUENCE [LARGE SCALE GENOMIC DNA]</scope>
    <source>
        <strain evidence="1 2">DSM 19034</strain>
    </source>
</reference>
<dbReference type="AlphaFoldDB" id="A0A4R6IE42"/>
<keyword evidence="2" id="KW-1185">Reference proteome</keyword>
<dbReference type="Proteomes" id="UP000295499">
    <property type="component" value="Unassembled WGS sequence"/>
</dbReference>